<evidence type="ECO:0000313" key="3">
    <source>
        <dbReference type="RefSeq" id="XP_052753867.1"/>
    </source>
</evidence>
<proteinExistence type="predicted"/>
<name>A0ABM3MR96_GALME</name>
<dbReference type="GeneID" id="128201303"/>
<dbReference type="RefSeq" id="XP_052753867.1">
    <property type="nucleotide sequence ID" value="XM_052897907.1"/>
</dbReference>
<gene>
    <name evidence="3" type="primary">LOC128201303</name>
</gene>
<evidence type="ECO:0000256" key="1">
    <source>
        <dbReference type="SAM" id="MobiDB-lite"/>
    </source>
</evidence>
<keyword evidence="2" id="KW-1185">Reference proteome</keyword>
<reference evidence="3" key="1">
    <citation type="submission" date="2025-08" db="UniProtKB">
        <authorList>
            <consortium name="RefSeq"/>
        </authorList>
    </citation>
    <scope>IDENTIFICATION</scope>
    <source>
        <tissue evidence="3">Whole larvae</tissue>
    </source>
</reference>
<evidence type="ECO:0000313" key="2">
    <source>
        <dbReference type="Proteomes" id="UP001652740"/>
    </source>
</evidence>
<feature type="compositionally biased region" description="Basic and acidic residues" evidence="1">
    <location>
        <begin position="226"/>
        <end position="251"/>
    </location>
</feature>
<dbReference type="Proteomes" id="UP001652740">
    <property type="component" value="Unplaced"/>
</dbReference>
<accession>A0ABM3MR96</accession>
<feature type="region of interest" description="Disordered" evidence="1">
    <location>
        <begin position="226"/>
        <end position="255"/>
    </location>
</feature>
<sequence>MNYSDSVEWERKKDFIIRSLFVDLPTLSPVPEEEHSPRESVRAVSPLPPLIIEKEPNRHDEPEEFYQELEIKMRKLYRKLFLNDDSISLDDLDDLSSYLVPDFHFVSERYDQMSVVDYVHKIDKVQGKTKITDKLTTSFCTEQANDSERKEMKQIKVKYEDVTEPGDQETLSEQSSNCLRQIICKADVHNEATDVESDFSLIYEDEKVYSFKKSFVSTNAYHSGKVVEKKEPDADQTDEREASSDGTEKRTNSIQEIINLDTSDDVESSRSIEVVRSQIVRRQSMGTVHASEDSSQNEVKENTDFGSRKMSQIHCTNDEWEDVSTSEVSGQSFHADIKLCSLSSENRNTYTFNMESEIISPPSPFKDKQEQMSYTSTEDSNQNSETYILNLGMRLSTSVESDSNQNKSDEIANLSSENNIESNELEEMGITSTPLVGRIIDNTATELNRSGERKSQRVHYKRVTSTPIPNPIVDGTEIEINKIEEKELFTPIIDPLIDETEIGLNRAREGRQQVIIRRITSTPIKDPIIDNSAGEVSKIKERKYQQVIITRATSTPLPDPVVENTTSGFNRIEERNSQQVHSIRVTSTALPDSIVDDTANEINRTEGRKPQQVNNIKMTSTPIPGSNEIETRLNRAEDRKSQQVYSIRVPSTPVVNPVLDDNATQLNSTGESMLQQEIATEKASTTKSFPIVDGTEMQPVQARTRKRKHRRVHWEDLKSNLFVGTPKIFKLCSCKDHVCSD</sequence>
<feature type="region of interest" description="Disordered" evidence="1">
    <location>
        <begin position="398"/>
        <end position="426"/>
    </location>
</feature>
<feature type="compositionally biased region" description="Low complexity" evidence="1">
    <location>
        <begin position="411"/>
        <end position="422"/>
    </location>
</feature>
<organism evidence="2 3">
    <name type="scientific">Galleria mellonella</name>
    <name type="common">Greater wax moth</name>
    <dbReference type="NCBI Taxonomy" id="7137"/>
    <lineage>
        <taxon>Eukaryota</taxon>
        <taxon>Metazoa</taxon>
        <taxon>Ecdysozoa</taxon>
        <taxon>Arthropoda</taxon>
        <taxon>Hexapoda</taxon>
        <taxon>Insecta</taxon>
        <taxon>Pterygota</taxon>
        <taxon>Neoptera</taxon>
        <taxon>Endopterygota</taxon>
        <taxon>Lepidoptera</taxon>
        <taxon>Glossata</taxon>
        <taxon>Ditrysia</taxon>
        <taxon>Pyraloidea</taxon>
        <taxon>Pyralidae</taxon>
        <taxon>Galleriinae</taxon>
        <taxon>Galleria</taxon>
    </lineage>
</organism>
<protein>
    <submittedName>
        <fullName evidence="3">Inner centromere protein A-like</fullName>
    </submittedName>
</protein>